<dbReference type="Gene3D" id="3.30.460.10">
    <property type="entry name" value="Beta Polymerase, domain 2"/>
    <property type="match status" value="1"/>
</dbReference>
<dbReference type="InterPro" id="IPR007344">
    <property type="entry name" value="GrpB/CoaE"/>
</dbReference>
<dbReference type="KEGG" id="slia:HA039_05515"/>
<organism evidence="1 2">
    <name type="scientific">Streptomyces liangshanensis</name>
    <dbReference type="NCBI Taxonomy" id="2717324"/>
    <lineage>
        <taxon>Bacteria</taxon>
        <taxon>Bacillati</taxon>
        <taxon>Actinomycetota</taxon>
        <taxon>Actinomycetes</taxon>
        <taxon>Kitasatosporales</taxon>
        <taxon>Streptomycetaceae</taxon>
        <taxon>Streptomyces</taxon>
    </lineage>
</organism>
<dbReference type="InterPro" id="IPR043519">
    <property type="entry name" value="NT_sf"/>
</dbReference>
<dbReference type="Proteomes" id="UP000501179">
    <property type="component" value="Chromosome"/>
</dbReference>
<keyword evidence="2" id="KW-1185">Reference proteome</keyword>
<sequence>MAVTLAEYDPAWPLAFAEQRDRLAVLLAPRLAAPVEHIGSTAVPGLRAKPVVDVLAPVRSLDGEARAAMVAALSADGWLHWPDDPRADTRLWFLRPRPEARTHHLHVAVHGDARATSLLAFRDALRADPSAAAEYERLKSRLAREHPSARNAYTNGKAEFVARVLRAAGIPRPVLEELPESSE</sequence>
<evidence type="ECO:0000313" key="1">
    <source>
        <dbReference type="EMBL" id="QIQ06724.1"/>
    </source>
</evidence>
<proteinExistence type="predicted"/>
<dbReference type="EMBL" id="CP050177">
    <property type="protein sequence ID" value="QIQ06724.1"/>
    <property type="molecule type" value="Genomic_DNA"/>
</dbReference>
<dbReference type="SUPFAM" id="SSF81301">
    <property type="entry name" value="Nucleotidyltransferase"/>
    <property type="match status" value="1"/>
</dbReference>
<dbReference type="AlphaFoldDB" id="A0A6G9H8E8"/>
<gene>
    <name evidence="1" type="ORF">HA039_05515</name>
</gene>
<reference evidence="1 2" key="1">
    <citation type="submission" date="2020-03" db="EMBL/GenBank/DDBJ databases">
        <title>A novel species.</title>
        <authorList>
            <person name="Gao J."/>
        </authorList>
    </citation>
    <scope>NUCLEOTIDE SEQUENCE [LARGE SCALE GENOMIC DNA]</scope>
    <source>
        <strain evidence="1 2">QMT-12</strain>
    </source>
</reference>
<protein>
    <submittedName>
        <fullName evidence="1">GrpB family protein</fullName>
    </submittedName>
</protein>
<evidence type="ECO:0000313" key="2">
    <source>
        <dbReference type="Proteomes" id="UP000501179"/>
    </source>
</evidence>
<dbReference type="PANTHER" id="PTHR34822">
    <property type="entry name" value="GRPB DOMAIN PROTEIN (AFU_ORTHOLOGUE AFUA_1G01530)"/>
    <property type="match status" value="1"/>
</dbReference>
<dbReference type="PANTHER" id="PTHR34822:SF1">
    <property type="entry name" value="GRPB FAMILY PROTEIN"/>
    <property type="match status" value="1"/>
</dbReference>
<accession>A0A6G9H8E8</accession>
<name>A0A6G9H8E8_9ACTN</name>
<dbReference type="Pfam" id="PF04229">
    <property type="entry name" value="GrpB"/>
    <property type="match status" value="1"/>
</dbReference>